<dbReference type="PROSITE" id="PS00678">
    <property type="entry name" value="WD_REPEATS_1"/>
    <property type="match status" value="1"/>
</dbReference>
<dbReference type="SUPFAM" id="SSF50978">
    <property type="entry name" value="WD40 repeat-like"/>
    <property type="match status" value="1"/>
</dbReference>
<feature type="repeat" description="WD" evidence="3">
    <location>
        <begin position="599"/>
        <end position="627"/>
    </location>
</feature>
<evidence type="ECO:0000313" key="6">
    <source>
        <dbReference type="Proteomes" id="UP001497392"/>
    </source>
</evidence>
<keyword evidence="1 3" id="KW-0853">WD repeat</keyword>
<name>A0ABP1GC08_9CHLO</name>
<comment type="caution">
    <text evidence="5">The sequence shown here is derived from an EMBL/GenBank/DDBJ whole genome shotgun (WGS) entry which is preliminary data.</text>
</comment>
<feature type="compositionally biased region" description="Low complexity" evidence="4">
    <location>
        <begin position="55"/>
        <end position="70"/>
    </location>
</feature>
<protein>
    <submittedName>
        <fullName evidence="5">G13127 protein</fullName>
    </submittedName>
</protein>
<feature type="compositionally biased region" description="Low complexity" evidence="4">
    <location>
        <begin position="112"/>
        <end position="179"/>
    </location>
</feature>
<dbReference type="Proteomes" id="UP001497392">
    <property type="component" value="Unassembled WGS sequence"/>
</dbReference>
<dbReference type="PROSITE" id="PS50294">
    <property type="entry name" value="WD_REPEATS_REGION"/>
    <property type="match status" value="1"/>
</dbReference>
<evidence type="ECO:0000256" key="2">
    <source>
        <dbReference type="ARBA" id="ARBA00022737"/>
    </source>
</evidence>
<dbReference type="Pfam" id="PF00400">
    <property type="entry name" value="WD40"/>
    <property type="match status" value="3"/>
</dbReference>
<evidence type="ECO:0000256" key="4">
    <source>
        <dbReference type="SAM" id="MobiDB-lite"/>
    </source>
</evidence>
<dbReference type="SMART" id="SM00320">
    <property type="entry name" value="WD40"/>
    <property type="match status" value="4"/>
</dbReference>
<organism evidence="5 6">
    <name type="scientific">Coccomyxa viridis</name>
    <dbReference type="NCBI Taxonomy" id="1274662"/>
    <lineage>
        <taxon>Eukaryota</taxon>
        <taxon>Viridiplantae</taxon>
        <taxon>Chlorophyta</taxon>
        <taxon>core chlorophytes</taxon>
        <taxon>Trebouxiophyceae</taxon>
        <taxon>Trebouxiophyceae incertae sedis</taxon>
        <taxon>Coccomyxaceae</taxon>
        <taxon>Coccomyxa</taxon>
    </lineage>
</organism>
<dbReference type="InterPro" id="IPR015943">
    <property type="entry name" value="WD40/YVTN_repeat-like_dom_sf"/>
</dbReference>
<proteinExistence type="predicted"/>
<feature type="region of interest" description="Disordered" evidence="4">
    <location>
        <begin position="43"/>
        <end position="214"/>
    </location>
</feature>
<feature type="repeat" description="WD" evidence="3">
    <location>
        <begin position="443"/>
        <end position="475"/>
    </location>
</feature>
<sequence length="762" mass="80147">MRIQINLDVAEHELGLATELLSVLRSITDEVTVRTQKGINGLTAAKSSQQAPHPSSGVSNAHSSSAPANATHQRSTSGGSASSVGHRVTAPGPSAASIGTALPPGFPPPSSKPNGSAAQPSSRPGSSGSQAGSQRGPRAPYAASSDLSSSTAYASATSGSPQLPAPKAGSAPGPAKVPSMPGPPSRENATAAANRPGPTPVSGEKVIAATRPNPPSRESIVAALRKLIEGLDTEDKYDVCLDKVAANLKTVFDSGNLGDGDEAEAFGRFWDAFRSILWDPQRLQAQKSVVPFMNLLPRLPEDILAKTKEPLISQTMRRLTESRPVDTPRQEFFTDAEIFACIVTFHLVAASGAVRTIIQMLGTEQKRAAAVTMLGKTVERCADQLITEVEKDDLAKLRETVDKIQEPIFQYDKSYVYDCMEWVTPASAPAAPASGTLLASTSYKGHSEAVYALAYDPTHSQLASAGKDSTIALWDSHGRLAQRLQSEQEGCYGGMSMHSSQPILAAACMGGGATPRVDIVDVGPGRLNRRCQLQRTSSDLVSCVAFLPGSELFAIGELLSGSEQGTVSIFDVNHLAEPVATLKDEHGTVTCVGALDTGSPNPNVMMSGAKDGTITVWDIRSQKPAIHLAVSDPADDSAMVTTFDSQNCLVLAGSLNNQICQWDVRRLQAGTNAPQEAKTLDGSAILRITFGPTAPQAAVSTMGGLYYGDPFAEGVQPSSMQVSPLADREQQNYPDVKWGKGNDADALYAASLDGSIDVYRLS</sequence>
<gene>
    <name evidence="5" type="primary">g13127</name>
    <name evidence="5" type="ORF">VP750_LOCUS11651</name>
</gene>
<reference evidence="5 6" key="1">
    <citation type="submission" date="2024-06" db="EMBL/GenBank/DDBJ databases">
        <authorList>
            <person name="Kraege A."/>
            <person name="Thomma B."/>
        </authorList>
    </citation>
    <scope>NUCLEOTIDE SEQUENCE [LARGE SCALE GENOMIC DNA]</scope>
</reference>
<dbReference type="EMBL" id="CAXHTA020000021">
    <property type="protein sequence ID" value="CAL5229745.1"/>
    <property type="molecule type" value="Genomic_DNA"/>
</dbReference>
<evidence type="ECO:0000256" key="1">
    <source>
        <dbReference type="ARBA" id="ARBA00022574"/>
    </source>
</evidence>
<dbReference type="InterPro" id="IPR020472">
    <property type="entry name" value="WD40_PAC1"/>
</dbReference>
<dbReference type="Gene3D" id="2.130.10.10">
    <property type="entry name" value="YVTN repeat-like/Quinoprotein amine dehydrogenase"/>
    <property type="match status" value="2"/>
</dbReference>
<dbReference type="PRINTS" id="PR00320">
    <property type="entry name" value="GPROTEINBRPT"/>
</dbReference>
<dbReference type="PROSITE" id="PS50082">
    <property type="entry name" value="WD_REPEATS_2"/>
    <property type="match status" value="2"/>
</dbReference>
<dbReference type="InterPro" id="IPR036322">
    <property type="entry name" value="WD40_repeat_dom_sf"/>
</dbReference>
<accession>A0ABP1GC08</accession>
<feature type="compositionally biased region" description="Polar residues" evidence="4">
    <location>
        <begin position="71"/>
        <end position="83"/>
    </location>
</feature>
<keyword evidence="6" id="KW-1185">Reference proteome</keyword>
<evidence type="ECO:0000256" key="3">
    <source>
        <dbReference type="PROSITE-ProRule" id="PRU00221"/>
    </source>
</evidence>
<evidence type="ECO:0000313" key="5">
    <source>
        <dbReference type="EMBL" id="CAL5229745.1"/>
    </source>
</evidence>
<keyword evidence="2" id="KW-0677">Repeat</keyword>
<dbReference type="InterPro" id="IPR019775">
    <property type="entry name" value="WD40_repeat_CS"/>
</dbReference>
<dbReference type="InterPro" id="IPR001680">
    <property type="entry name" value="WD40_rpt"/>
</dbReference>
<dbReference type="PANTHER" id="PTHR19848">
    <property type="entry name" value="WD40 REPEAT PROTEIN"/>
    <property type="match status" value="1"/>
</dbReference>
<dbReference type="PANTHER" id="PTHR19848:SF8">
    <property type="entry name" value="F-BOX AND WD REPEAT DOMAIN CONTAINING 7"/>
    <property type="match status" value="1"/>
</dbReference>